<dbReference type="OrthoDB" id="771415at2"/>
<evidence type="ECO:0000313" key="3">
    <source>
        <dbReference type="Proteomes" id="UP000192678"/>
    </source>
</evidence>
<feature type="compositionally biased region" description="Basic and acidic residues" evidence="1">
    <location>
        <begin position="70"/>
        <end position="84"/>
    </location>
</feature>
<dbReference type="RefSeq" id="WP_084291174.1">
    <property type="nucleotide sequence ID" value="NZ_FWYB01000013.1"/>
</dbReference>
<evidence type="ECO:0000313" key="2">
    <source>
        <dbReference type="EMBL" id="SMD10064.1"/>
    </source>
</evidence>
<accession>A0A1W2EK53</accession>
<evidence type="ECO:0000256" key="1">
    <source>
        <dbReference type="SAM" id="MobiDB-lite"/>
    </source>
</evidence>
<gene>
    <name evidence="2" type="ORF">SAMN04488101_11328</name>
</gene>
<organism evidence="2 3">
    <name type="scientific">Pedobacter nyackensis</name>
    <dbReference type="NCBI Taxonomy" id="475255"/>
    <lineage>
        <taxon>Bacteria</taxon>
        <taxon>Pseudomonadati</taxon>
        <taxon>Bacteroidota</taxon>
        <taxon>Sphingobacteriia</taxon>
        <taxon>Sphingobacteriales</taxon>
        <taxon>Sphingobacteriaceae</taxon>
        <taxon>Pedobacter</taxon>
    </lineage>
</organism>
<feature type="compositionally biased region" description="Basic and acidic residues" evidence="1">
    <location>
        <begin position="15"/>
        <end position="36"/>
    </location>
</feature>
<feature type="region of interest" description="Disordered" evidence="1">
    <location>
        <begin position="1"/>
        <end position="84"/>
    </location>
</feature>
<dbReference type="EMBL" id="FWYB01000013">
    <property type="protein sequence ID" value="SMD10064.1"/>
    <property type="molecule type" value="Genomic_DNA"/>
</dbReference>
<proteinExistence type="predicted"/>
<reference evidence="2 3" key="1">
    <citation type="submission" date="2017-04" db="EMBL/GenBank/DDBJ databases">
        <authorList>
            <person name="Afonso C.L."/>
            <person name="Miller P.J."/>
            <person name="Scott M.A."/>
            <person name="Spackman E."/>
            <person name="Goraichik I."/>
            <person name="Dimitrov K.M."/>
            <person name="Suarez D.L."/>
            <person name="Swayne D.E."/>
        </authorList>
    </citation>
    <scope>NUCLEOTIDE SEQUENCE [LARGE SCALE GENOMIC DNA]</scope>
    <source>
        <strain evidence="2 3">DSM 19625</strain>
    </source>
</reference>
<sequence>MKKSETPKPGSSKYNVEKTEDLTTPKYHSSTDRRSSYELPATENLNDQPENNPDEIINENDVPKPNLGNKRRDNEKQREKIITP</sequence>
<dbReference type="Proteomes" id="UP000192678">
    <property type="component" value="Unassembled WGS sequence"/>
</dbReference>
<name>A0A1W2EK53_9SPHI</name>
<dbReference type="AlphaFoldDB" id="A0A1W2EK53"/>
<keyword evidence="3" id="KW-1185">Reference proteome</keyword>
<protein>
    <submittedName>
        <fullName evidence="2">Uncharacterized protein</fullName>
    </submittedName>
</protein>